<feature type="compositionally biased region" description="Basic and acidic residues" evidence="1">
    <location>
        <begin position="77"/>
        <end position="90"/>
    </location>
</feature>
<keyword evidence="3" id="KW-1185">Reference proteome</keyword>
<dbReference type="EMBL" id="BAABYW010000001">
    <property type="protein sequence ID" value="GAA6407992.1"/>
    <property type="molecule type" value="Genomic_DNA"/>
</dbReference>
<feature type="region of interest" description="Disordered" evidence="1">
    <location>
        <begin position="77"/>
        <end position="123"/>
    </location>
</feature>
<accession>A0ABQ0B960</accession>
<dbReference type="SUPFAM" id="SSF57997">
    <property type="entry name" value="Tropomyosin"/>
    <property type="match status" value="1"/>
</dbReference>
<comment type="caution">
    <text evidence="2">The sequence shown here is derived from an EMBL/GenBank/DDBJ whole genome shotgun (WGS) entry which is preliminary data.</text>
</comment>
<sequence>MLKARKANRVLKIPDEKKKTYIALGYTITDMDGNMIHEHVEPSEKLEQAEKEIQDLKEKLEEASKYAENADKKIEDLEKKNAEAEKEIQDLKSQIASAGATEQAATPAPETKKTTKASSKAEK</sequence>
<reference evidence="2 3" key="1">
    <citation type="submission" date="2024-04" db="EMBL/GenBank/DDBJ databases">
        <title>Defined microbial consortia suppress multidrug-resistant proinflammatory Enterobacteriaceae via ecological control.</title>
        <authorList>
            <person name="Furuichi M."/>
            <person name="Kawaguchi T."/>
            <person name="Pust M."/>
            <person name="Yasuma K."/>
            <person name="Plichta D."/>
            <person name="Hasegawa N."/>
            <person name="Ohya T."/>
            <person name="Bhattarai S."/>
            <person name="Sasajima S."/>
            <person name="Aoto Y."/>
            <person name="Tuganbaev T."/>
            <person name="Yaginuma M."/>
            <person name="Ueda M."/>
            <person name="Okahashi N."/>
            <person name="Amafuji K."/>
            <person name="Kiridooshi Y."/>
            <person name="Sugita K."/>
            <person name="Strazar M."/>
            <person name="Skelly A."/>
            <person name="Suda W."/>
            <person name="Hattori M."/>
            <person name="Nakamoto N."/>
            <person name="Caballero S."/>
            <person name="Norman J."/>
            <person name="Olle B."/>
            <person name="Tanoue T."/>
            <person name="Arita M."/>
            <person name="Bucci V."/>
            <person name="Atarashi K."/>
            <person name="Xavier R."/>
            <person name="Honda K."/>
        </authorList>
    </citation>
    <scope>NUCLEOTIDE SEQUENCE [LARGE SCALE GENOMIC DNA]</scope>
    <source>
        <strain evidence="3">k04-0078-D8-1</strain>
    </source>
</reference>
<evidence type="ECO:0000256" key="1">
    <source>
        <dbReference type="SAM" id="MobiDB-lite"/>
    </source>
</evidence>
<organism evidence="2 3">
    <name type="scientific">Blautia hominis</name>
    <dbReference type="NCBI Taxonomy" id="2025493"/>
    <lineage>
        <taxon>Bacteria</taxon>
        <taxon>Bacillati</taxon>
        <taxon>Bacillota</taxon>
        <taxon>Clostridia</taxon>
        <taxon>Lachnospirales</taxon>
        <taxon>Lachnospiraceae</taxon>
        <taxon>Blautia</taxon>
    </lineage>
</organism>
<feature type="compositionally biased region" description="Low complexity" evidence="1">
    <location>
        <begin position="96"/>
        <end position="109"/>
    </location>
</feature>
<evidence type="ECO:0000313" key="2">
    <source>
        <dbReference type="EMBL" id="GAA6407992.1"/>
    </source>
</evidence>
<evidence type="ECO:0000313" key="3">
    <source>
        <dbReference type="Proteomes" id="UP001600943"/>
    </source>
</evidence>
<dbReference type="Proteomes" id="UP001600943">
    <property type="component" value="Unassembled WGS sequence"/>
</dbReference>
<dbReference type="RefSeq" id="WP_195659648.1">
    <property type="nucleotide sequence ID" value="NZ_BAABYW010000001.1"/>
</dbReference>
<dbReference type="Gene3D" id="1.20.5.170">
    <property type="match status" value="1"/>
</dbReference>
<proteinExistence type="predicted"/>
<gene>
    <name evidence="2" type="ORF">K040078D81_21090</name>
</gene>
<protein>
    <submittedName>
        <fullName evidence="2">Uncharacterized protein</fullName>
    </submittedName>
</protein>
<name>A0ABQ0B960_9FIRM</name>